<dbReference type="Proteomes" id="UP001501436">
    <property type="component" value="Unassembled WGS sequence"/>
</dbReference>
<accession>A0ABP9FY47</accession>
<dbReference type="EMBL" id="BAABJI010000002">
    <property type="protein sequence ID" value="GAA4911129.1"/>
    <property type="molecule type" value="Genomic_DNA"/>
</dbReference>
<gene>
    <name evidence="2" type="ORF">GCM10023313_12550</name>
</gene>
<dbReference type="SUPFAM" id="SSF49464">
    <property type="entry name" value="Carboxypeptidase regulatory domain-like"/>
    <property type="match status" value="1"/>
</dbReference>
<dbReference type="InterPro" id="IPR008969">
    <property type="entry name" value="CarboxyPept-like_regulatory"/>
</dbReference>
<reference evidence="3" key="1">
    <citation type="journal article" date="2019" name="Int. J. Syst. Evol. Microbiol.">
        <title>The Global Catalogue of Microorganisms (GCM) 10K type strain sequencing project: providing services to taxonomists for standard genome sequencing and annotation.</title>
        <authorList>
            <consortium name="The Broad Institute Genomics Platform"/>
            <consortium name="The Broad Institute Genome Sequencing Center for Infectious Disease"/>
            <person name="Wu L."/>
            <person name="Ma J."/>
        </authorList>
    </citation>
    <scope>NUCLEOTIDE SEQUENCE [LARGE SCALE GENOMIC DNA]</scope>
    <source>
        <strain evidence="3">JCM 18283</strain>
    </source>
</reference>
<evidence type="ECO:0008006" key="4">
    <source>
        <dbReference type="Google" id="ProtNLM"/>
    </source>
</evidence>
<evidence type="ECO:0000313" key="2">
    <source>
        <dbReference type="EMBL" id="GAA4911129.1"/>
    </source>
</evidence>
<keyword evidence="1" id="KW-0732">Signal</keyword>
<feature type="signal peptide" evidence="1">
    <location>
        <begin position="1"/>
        <end position="19"/>
    </location>
</feature>
<evidence type="ECO:0000313" key="3">
    <source>
        <dbReference type="Proteomes" id="UP001501436"/>
    </source>
</evidence>
<name>A0ABP9FY47_9SPHI</name>
<dbReference type="Pfam" id="PF13715">
    <property type="entry name" value="CarbopepD_reg_2"/>
    <property type="match status" value="1"/>
</dbReference>
<comment type="caution">
    <text evidence="2">The sequence shown here is derived from an EMBL/GenBank/DDBJ whole genome shotgun (WGS) entry which is preliminary data.</text>
</comment>
<organism evidence="2 3">
    <name type="scientific">Mucilaginibacter defluvii</name>
    <dbReference type="NCBI Taxonomy" id="1196019"/>
    <lineage>
        <taxon>Bacteria</taxon>
        <taxon>Pseudomonadati</taxon>
        <taxon>Bacteroidota</taxon>
        <taxon>Sphingobacteriia</taxon>
        <taxon>Sphingobacteriales</taxon>
        <taxon>Sphingobacteriaceae</taxon>
        <taxon>Mucilaginibacter</taxon>
    </lineage>
</organism>
<keyword evidence="3" id="KW-1185">Reference proteome</keyword>
<evidence type="ECO:0000256" key="1">
    <source>
        <dbReference type="SAM" id="SignalP"/>
    </source>
</evidence>
<sequence length="451" mass="51560">MKNTCLTLLLLFVSTIAFAQFTVTGKIINAEDNKPVESATVFINNTVHAGKTNNNGEFTVRNVQAGQYELIVSMVGFKAVKTPIKLYADLKLSKIHVKPRIQNLKEVVVSRPKKLPNKYLEMFRREILGASKFAKYCIIDNPKVIQLDFDSKEKRLSAYTSDFMVVQNNALGYRLNYLVEDFERNEHTGLLSYIGYVLFEEMDGSEKQKAEWYANRIEAFTGSLQHFFRSVAGDNINLLREPGFLVRTLTRTPNPHHLPDSVVNAHVRYYANKSGISNRDSLYYWQNQAKIPRFVEVIDTARLQAEQVLRFTDQPGVYALRISDTNYLKKWEHINVPGVKVTQRFNFDTCKYQNMLYITYIKKPFFSPPRAQGSTGRSFIIKPEMEEKASLIIPVNGNVFFNSNGVLLDPLNLKMEKYWARLRLGDLLPIDYLPNTGAAGIPNVANTNNVK</sequence>
<feature type="chain" id="PRO_5046062505" description="Carboxypeptidase-like protein" evidence="1">
    <location>
        <begin position="20"/>
        <end position="451"/>
    </location>
</feature>
<dbReference type="RefSeq" id="WP_345330112.1">
    <property type="nucleotide sequence ID" value="NZ_BAABJI010000002.1"/>
</dbReference>
<protein>
    <recommendedName>
        <fullName evidence="4">Carboxypeptidase-like protein</fullName>
    </recommendedName>
</protein>
<proteinExistence type="predicted"/>
<dbReference type="Gene3D" id="2.60.40.1120">
    <property type="entry name" value="Carboxypeptidase-like, regulatory domain"/>
    <property type="match status" value="1"/>
</dbReference>